<evidence type="ECO:0000256" key="9">
    <source>
        <dbReference type="ARBA" id="ARBA00023002"/>
    </source>
</evidence>
<feature type="active site" description="Proton donor" evidence="11">
    <location>
        <position position="207"/>
    </location>
</feature>
<comment type="caution">
    <text evidence="16">The sequence shown here is derived from an EMBL/GenBank/DDBJ whole genome shotgun (WGS) entry which is preliminary data.</text>
</comment>
<evidence type="ECO:0000256" key="10">
    <source>
        <dbReference type="ARBA" id="ARBA00023167"/>
    </source>
</evidence>
<evidence type="ECO:0000313" key="17">
    <source>
        <dbReference type="Proteomes" id="UP000011922"/>
    </source>
</evidence>
<dbReference type="GO" id="GO:0050661">
    <property type="term" value="F:NADP binding"/>
    <property type="evidence" value="ECO:0007669"/>
    <property type="project" value="InterPro"/>
</dbReference>
<feature type="binding site" evidence="12">
    <location>
        <position position="107"/>
    </location>
    <ligand>
        <name>NADPH</name>
        <dbReference type="ChEBI" id="CHEBI:57783"/>
    </ligand>
</feature>
<organism evidence="16 17">
    <name type="scientific">Desulfocurvibacter africanus PCS</name>
    <dbReference type="NCBI Taxonomy" id="1262666"/>
    <lineage>
        <taxon>Bacteria</taxon>
        <taxon>Pseudomonadati</taxon>
        <taxon>Thermodesulfobacteriota</taxon>
        <taxon>Desulfovibrionia</taxon>
        <taxon>Desulfovibrionales</taxon>
        <taxon>Desulfovibrionaceae</taxon>
        <taxon>Desulfocurvibacter</taxon>
    </lineage>
</organism>
<dbReference type="SUPFAM" id="SSF55021">
    <property type="entry name" value="ACT-like"/>
    <property type="match status" value="1"/>
</dbReference>
<evidence type="ECO:0000313" key="16">
    <source>
        <dbReference type="EMBL" id="EMG38541.1"/>
    </source>
</evidence>
<dbReference type="OrthoDB" id="9808167at2"/>
<dbReference type="Gene3D" id="3.30.360.10">
    <property type="entry name" value="Dihydrodipicolinate Reductase, domain 2"/>
    <property type="match status" value="1"/>
</dbReference>
<dbReference type="Pfam" id="PF01842">
    <property type="entry name" value="ACT"/>
    <property type="match status" value="1"/>
</dbReference>
<comment type="pathway">
    <text evidence="1 13">Amino-acid biosynthesis; L-threonine biosynthesis; L-threonine from L-aspartate: step 3/5.</text>
</comment>
<dbReference type="Gene3D" id="3.30.70.260">
    <property type="match status" value="1"/>
</dbReference>
<keyword evidence="7 13" id="KW-0791">Threonine biosynthesis</keyword>
<dbReference type="FunFam" id="3.30.360.10:FF:000005">
    <property type="entry name" value="Homoserine dehydrogenase"/>
    <property type="match status" value="1"/>
</dbReference>
<dbReference type="PANTHER" id="PTHR43331:SF1">
    <property type="entry name" value="HOMOSERINE DEHYDROGENASE"/>
    <property type="match status" value="1"/>
</dbReference>
<keyword evidence="8 12" id="KW-0521">NADP</keyword>
<dbReference type="UniPathway" id="UPA00050">
    <property type="reaction ID" value="UER00063"/>
</dbReference>
<dbReference type="EC" id="1.1.1.3" evidence="4 13"/>
<dbReference type="Pfam" id="PF03447">
    <property type="entry name" value="NAD_binding_3"/>
    <property type="match status" value="1"/>
</dbReference>
<evidence type="ECO:0000256" key="14">
    <source>
        <dbReference type="RuleBase" id="RU004171"/>
    </source>
</evidence>
<dbReference type="GO" id="GO:0009088">
    <property type="term" value="P:threonine biosynthetic process"/>
    <property type="evidence" value="ECO:0007669"/>
    <property type="project" value="UniProtKB-UniPathway"/>
</dbReference>
<dbReference type="InterPro" id="IPR036291">
    <property type="entry name" value="NAD(P)-bd_dom_sf"/>
</dbReference>
<reference evidence="16 17" key="1">
    <citation type="journal article" date="2013" name="Genome Announc.">
        <title>Draft Genome Sequence for Desulfovibrio africanus Strain PCS.</title>
        <authorList>
            <person name="Brown S.D."/>
            <person name="Utturkar S.M."/>
            <person name="Arkin A.P."/>
            <person name="Deutschbauer A.M."/>
            <person name="Elias D.A."/>
            <person name="Hazen T.C."/>
            <person name="Chakraborty R."/>
        </authorList>
    </citation>
    <scope>NUCLEOTIDE SEQUENCE [LARGE SCALE GENOMIC DNA]</scope>
    <source>
        <strain evidence="16 17">PCS</strain>
    </source>
</reference>
<dbReference type="InterPro" id="IPR001342">
    <property type="entry name" value="HDH_cat"/>
</dbReference>
<evidence type="ECO:0000256" key="5">
    <source>
        <dbReference type="ARBA" id="ARBA00013376"/>
    </source>
</evidence>
<feature type="binding site" evidence="12">
    <location>
        <position position="192"/>
    </location>
    <ligand>
        <name>L-homoserine</name>
        <dbReference type="ChEBI" id="CHEBI:57476"/>
    </ligand>
</feature>
<dbReference type="InterPro" id="IPR016204">
    <property type="entry name" value="HDH"/>
</dbReference>
<dbReference type="SUPFAM" id="SSF55347">
    <property type="entry name" value="Glyceraldehyde-3-phosphate dehydrogenase-like, C-terminal domain"/>
    <property type="match status" value="1"/>
</dbReference>
<evidence type="ECO:0000256" key="11">
    <source>
        <dbReference type="PIRSR" id="PIRSR000098-1"/>
    </source>
</evidence>
<dbReference type="CDD" id="cd04881">
    <property type="entry name" value="ACT_HSDH-Hom"/>
    <property type="match status" value="1"/>
</dbReference>
<dbReference type="InterPro" id="IPR002912">
    <property type="entry name" value="ACT_dom"/>
</dbReference>
<dbReference type="InterPro" id="IPR045865">
    <property type="entry name" value="ACT-like_dom_sf"/>
</dbReference>
<evidence type="ECO:0000259" key="15">
    <source>
        <dbReference type="PROSITE" id="PS51671"/>
    </source>
</evidence>
<proteinExistence type="inferred from homology"/>
<evidence type="ECO:0000256" key="6">
    <source>
        <dbReference type="ARBA" id="ARBA00022605"/>
    </source>
</evidence>
<gene>
    <name evidence="16" type="ORF">PCS_00169</name>
</gene>
<accession>M5Q2K3</accession>
<comment type="pathway">
    <text evidence="2 13">Amino-acid biosynthesis; L-methionine biosynthesis via de novo pathway; L-homoserine from L-aspartate: step 3/3.</text>
</comment>
<name>M5Q2K3_DESAF</name>
<dbReference type="SUPFAM" id="SSF51735">
    <property type="entry name" value="NAD(P)-binding Rossmann-fold domains"/>
    <property type="match status" value="1"/>
</dbReference>
<evidence type="ECO:0000256" key="1">
    <source>
        <dbReference type="ARBA" id="ARBA00005056"/>
    </source>
</evidence>
<dbReference type="RefSeq" id="WP_005983072.1">
    <property type="nucleotide sequence ID" value="NZ_AOSV01000003.1"/>
</dbReference>
<dbReference type="EMBL" id="AOSV01000003">
    <property type="protein sequence ID" value="EMG38541.1"/>
    <property type="molecule type" value="Genomic_DNA"/>
</dbReference>
<evidence type="ECO:0000256" key="7">
    <source>
        <dbReference type="ARBA" id="ARBA00022697"/>
    </source>
</evidence>
<feature type="binding site" evidence="12">
    <location>
        <begin position="10"/>
        <end position="17"/>
    </location>
    <ligand>
        <name>NADP(+)</name>
        <dbReference type="ChEBI" id="CHEBI:58349"/>
    </ligand>
</feature>
<dbReference type="PROSITE" id="PS51671">
    <property type="entry name" value="ACT"/>
    <property type="match status" value="1"/>
</dbReference>
<dbReference type="PIRSF" id="PIRSF000098">
    <property type="entry name" value="Homoser_dehydrog"/>
    <property type="match status" value="1"/>
</dbReference>
<dbReference type="PANTHER" id="PTHR43331">
    <property type="entry name" value="HOMOSERINE DEHYDROGENASE"/>
    <property type="match status" value="1"/>
</dbReference>
<dbReference type="InterPro" id="IPR019811">
    <property type="entry name" value="HDH_CS"/>
</dbReference>
<comment type="similarity">
    <text evidence="3 14">Belongs to the homoserine dehydrogenase family.</text>
</comment>
<dbReference type="PATRIC" id="fig|1262666.3.peg.171"/>
<keyword evidence="9 13" id="KW-0560">Oxidoreductase</keyword>
<keyword evidence="6 13" id="KW-0028">Amino-acid biosynthesis</keyword>
<dbReference type="PROSITE" id="PS01042">
    <property type="entry name" value="HOMOSER_DHGENASE"/>
    <property type="match status" value="1"/>
</dbReference>
<feature type="domain" description="ACT" evidence="15">
    <location>
        <begin position="352"/>
        <end position="427"/>
    </location>
</feature>
<sequence length="429" mass="45812">MNDVIRLGLAGFGTVGSGVAKVIAENGELIRRRTGKRLHIKTVLVRNLNKARAFDPGPETSFTSDPSRLWADPEIDIVVELMGGTTTAYDIIEASLNAGKHVVTANKALLAERGRPLFQLAGEKGLGLYYEASVAGGIPIVQTLKESLAANRIEKIVGILNGTANYVLSEMTTSNLEFETALEQAKLLGYAEADPTLDIEGIDAAHKLIMLIRLAYGAHYPFEQLPVTGISGVTSEDIRLVYEFGYRLKLIGQAREVDGKIEAGVFPALVKYTYLLARVGGNYNAVRVEANAAGPLMFSGQGAGGLPTGSAVLADILSLVKCCGKPDNTGFTEIALPDADILDPDLAVAEHYFRFTVADRPGVMAAIAGVMGELNISIAQAVQKGAPSGRGVPIVFLTHAARTCDVHEAVRRIDAQDFIEAPTVHYRIL</sequence>
<dbReference type="NCBIfam" id="NF004976">
    <property type="entry name" value="PRK06349.1"/>
    <property type="match status" value="1"/>
</dbReference>
<comment type="catalytic activity">
    <reaction evidence="13">
        <text>L-homoserine + NADP(+) = L-aspartate 4-semialdehyde + NADPH + H(+)</text>
        <dbReference type="Rhea" id="RHEA:15761"/>
        <dbReference type="ChEBI" id="CHEBI:15378"/>
        <dbReference type="ChEBI" id="CHEBI:57476"/>
        <dbReference type="ChEBI" id="CHEBI:57783"/>
        <dbReference type="ChEBI" id="CHEBI:58349"/>
        <dbReference type="ChEBI" id="CHEBI:537519"/>
        <dbReference type="EC" id="1.1.1.3"/>
    </reaction>
</comment>
<evidence type="ECO:0000256" key="2">
    <source>
        <dbReference type="ARBA" id="ARBA00005062"/>
    </source>
</evidence>
<evidence type="ECO:0000256" key="8">
    <source>
        <dbReference type="ARBA" id="ARBA00022857"/>
    </source>
</evidence>
<keyword evidence="10 13" id="KW-0486">Methionine biosynthesis</keyword>
<dbReference type="Gene3D" id="3.40.50.720">
    <property type="entry name" value="NAD(P)-binding Rossmann-like Domain"/>
    <property type="match status" value="1"/>
</dbReference>
<evidence type="ECO:0000256" key="13">
    <source>
        <dbReference type="RuleBase" id="RU000579"/>
    </source>
</evidence>
<dbReference type="Pfam" id="PF00742">
    <property type="entry name" value="Homoserine_dh"/>
    <property type="match status" value="1"/>
</dbReference>
<dbReference type="GO" id="GO:0004412">
    <property type="term" value="F:homoserine dehydrogenase activity"/>
    <property type="evidence" value="ECO:0007669"/>
    <property type="project" value="UniProtKB-EC"/>
</dbReference>
<evidence type="ECO:0000256" key="12">
    <source>
        <dbReference type="PIRSR" id="PIRSR000098-2"/>
    </source>
</evidence>
<dbReference type="UniPathway" id="UPA00051">
    <property type="reaction ID" value="UER00465"/>
</dbReference>
<evidence type="ECO:0000256" key="4">
    <source>
        <dbReference type="ARBA" id="ARBA00013213"/>
    </source>
</evidence>
<dbReference type="GO" id="GO:0009086">
    <property type="term" value="P:methionine biosynthetic process"/>
    <property type="evidence" value="ECO:0007669"/>
    <property type="project" value="UniProtKB-KW"/>
</dbReference>
<protein>
    <recommendedName>
        <fullName evidence="5 13">Homoserine dehydrogenase</fullName>
        <ecNumber evidence="4 13">1.1.1.3</ecNumber>
    </recommendedName>
</protein>
<dbReference type="Proteomes" id="UP000011922">
    <property type="component" value="Unassembled WGS sequence"/>
</dbReference>
<dbReference type="InterPro" id="IPR005106">
    <property type="entry name" value="Asp/hSer_DH_NAD-bd"/>
</dbReference>
<dbReference type="AlphaFoldDB" id="M5Q2K3"/>
<evidence type="ECO:0000256" key="3">
    <source>
        <dbReference type="ARBA" id="ARBA00006753"/>
    </source>
</evidence>